<name>A0A6C0IGE8_9ZZZZ</name>
<reference evidence="2" key="1">
    <citation type="journal article" date="2020" name="Nature">
        <title>Giant virus diversity and host interactions through global metagenomics.</title>
        <authorList>
            <person name="Schulz F."/>
            <person name="Roux S."/>
            <person name="Paez-Espino D."/>
            <person name="Jungbluth S."/>
            <person name="Walsh D.A."/>
            <person name="Denef V.J."/>
            <person name="McMahon K.D."/>
            <person name="Konstantinidis K.T."/>
            <person name="Eloe-Fadrosh E.A."/>
            <person name="Kyrpides N.C."/>
            <person name="Woyke T."/>
        </authorList>
    </citation>
    <scope>NUCLEOTIDE SEQUENCE</scope>
    <source>
        <strain evidence="2">GVMAG-M-3300023184-86</strain>
    </source>
</reference>
<organism evidence="2">
    <name type="scientific">viral metagenome</name>
    <dbReference type="NCBI Taxonomy" id="1070528"/>
    <lineage>
        <taxon>unclassified sequences</taxon>
        <taxon>metagenomes</taxon>
        <taxon>organismal metagenomes</taxon>
    </lineage>
</organism>
<proteinExistence type="predicted"/>
<sequence>MGSFFSRNTSNTKTTENSFTNFYEVIDYIATYYILTMDFKSLSKLTEKEYCDNLIVLTSDIIKRYFTDLEVTYLEQRIKKGLEVNELTKDNIIFLNKDQLEQLDIENDAKKSIRKKRVCLGIAKYYIKIAHLYAAIMMTINPIYIYKDETGNTVRRGLLEKNLIPKNAKRVKVNVNICDNRIKALKKSETILDETIMNPEICTMNLNKDNSIKSLSDEPGIQELMQLYLDDKYDYSTGTFTGMSEETQKQFEKDLKTFYTTFTGEQEMDSNIKSFSDIKLKDATKEYKKCDSANPDFMGKYKVDKNDKLFIDYSSNIRDMINRASSKQSELLSVVNEIFTFVIDPFTKKKRIRISPILTDELLQKAVEKARKIIIELYVSCETDYVKGIHLYEAIVEKKIFESLKNQEKNLQKEKEKTIQETRDIELNSKNSKNNIIINPELNTHTQIV</sequence>
<keyword evidence="1" id="KW-0175">Coiled coil</keyword>
<dbReference type="EMBL" id="MN740171">
    <property type="protein sequence ID" value="QHT91889.1"/>
    <property type="molecule type" value="Genomic_DNA"/>
</dbReference>
<protein>
    <submittedName>
        <fullName evidence="2">Uncharacterized protein</fullName>
    </submittedName>
</protein>
<evidence type="ECO:0000256" key="1">
    <source>
        <dbReference type="SAM" id="Coils"/>
    </source>
</evidence>
<dbReference type="AlphaFoldDB" id="A0A6C0IGE8"/>
<evidence type="ECO:0000313" key="2">
    <source>
        <dbReference type="EMBL" id="QHT91889.1"/>
    </source>
</evidence>
<feature type="coiled-coil region" evidence="1">
    <location>
        <begin position="397"/>
        <end position="428"/>
    </location>
</feature>
<accession>A0A6C0IGE8</accession>